<dbReference type="Proteomes" id="UP001586593">
    <property type="component" value="Unassembled WGS sequence"/>
</dbReference>
<accession>A0ABR3XLP4</accession>
<organism evidence="4 5">
    <name type="scientific">Phialemonium thermophilum</name>
    <dbReference type="NCBI Taxonomy" id="223376"/>
    <lineage>
        <taxon>Eukaryota</taxon>
        <taxon>Fungi</taxon>
        <taxon>Dikarya</taxon>
        <taxon>Ascomycota</taxon>
        <taxon>Pezizomycotina</taxon>
        <taxon>Sordariomycetes</taxon>
        <taxon>Sordariomycetidae</taxon>
        <taxon>Cephalothecales</taxon>
        <taxon>Cephalothecaceae</taxon>
        <taxon>Phialemonium</taxon>
    </lineage>
</organism>
<name>A0ABR3XLP4_9PEZI</name>
<evidence type="ECO:0000313" key="5">
    <source>
        <dbReference type="Proteomes" id="UP001586593"/>
    </source>
</evidence>
<dbReference type="InterPro" id="IPR019350">
    <property type="entry name" value="RNA_pol_I-sp_TIF_RRN6-like"/>
</dbReference>
<keyword evidence="5" id="KW-1185">Reference proteome</keyword>
<evidence type="ECO:0000259" key="2">
    <source>
        <dbReference type="Pfam" id="PF10214"/>
    </source>
</evidence>
<feature type="region of interest" description="Disordered" evidence="1">
    <location>
        <begin position="808"/>
        <end position="861"/>
    </location>
</feature>
<feature type="compositionally biased region" description="Basic residues" evidence="1">
    <location>
        <begin position="1003"/>
        <end position="1017"/>
    </location>
</feature>
<feature type="compositionally biased region" description="Basic and acidic residues" evidence="1">
    <location>
        <begin position="907"/>
        <end position="928"/>
    </location>
</feature>
<dbReference type="EMBL" id="JAZHXJ010000070">
    <property type="protein sequence ID" value="KAL1876909.1"/>
    <property type="molecule type" value="Genomic_DNA"/>
</dbReference>
<dbReference type="InterPro" id="IPR048535">
    <property type="entry name" value="RRN6_beta-prop"/>
</dbReference>
<evidence type="ECO:0000259" key="3">
    <source>
        <dbReference type="Pfam" id="PF20639"/>
    </source>
</evidence>
<feature type="region of interest" description="Disordered" evidence="1">
    <location>
        <begin position="892"/>
        <end position="1017"/>
    </location>
</feature>
<protein>
    <recommendedName>
        <fullName evidence="6">RNA polymerase I-specific transcription initiation factor RRN6-like protein</fullName>
    </recommendedName>
</protein>
<feature type="domain" description="RRN6 beta-propeller" evidence="2">
    <location>
        <begin position="133"/>
        <end position="513"/>
    </location>
</feature>
<comment type="caution">
    <text evidence="4">The sequence shown here is derived from an EMBL/GenBank/DDBJ whole genome shotgun (WGS) entry which is preliminary data.</text>
</comment>
<sequence length="1017" mass="111128">MADSMHHGQPKGHSWLNVAGGHQLNDLNYGHVGRLTYIPADSDGEGLGKIHTTRSVDDARHFGQILPFEPLFPATRSVLPDLKIRPWKAIRAANSWLLKTHPEALSGTSDVQVHVSDELQRSKKTESDSLPPSLLAVGEITTLAASAARPVGQPAIAFASGEGGHILRLITLTAEIRKDLDGSMLRFSSTRFSDTGQWTGDGLPISLVKFATDQRRNGQIRWLLVQKATSTTVFEPEIRKSPVIEDHLRGTYQISANPLFTIGMDMVGPGRQSDVSFNAVSSGGSPQLAVIDSFGNWSVLDVMGNRLNRPKQIRPVLRARGSMQSVIIPPLSGPTSDGHLPYRIQWVSSSRTGGSPEETGSVDFAAQLAGNSEEEAHSRLHPSSGSCRYILISNNVTVQVLDIRQRVPETGLNIGRPNKGERILDIQICPFDLSRVFVLTSKSLFWLEVVSSTTGSTRLNVIVSAPHYKNSSDASLRLCTSPGMALGNTTTCSVFIYSTSDSQMVAFWFTKPTIGSPGQMNFWSLSLEAPCAFHSLAVSNPELLHGQSNRVTRCYKGASMLHSSHVYQAFALGPDMSISSSLIGWSHFPVGIARSSVSGIETEGVSNRRKKLLRHGAQTFVVPDDILDGASGKVETGQYASHIIHDLATARSSNIKLDFNSLSAHLRRLIEGSGSTREPEPPALSSAILSAISKTGDDESLPLQLLSDLCGPGFAKAEPRQLHQQWVSFQSHLRESGDSRITLVARQAYGFTPDPNSLHRDLVKQMLIPDALPENFCERQEHALSKTVGQAYMSLLGISVAPRPMSLQAENPSRAEDLESGASLASPTDGIPLSPASADGIQVLPGQPRDVLQEPDDSEPHTDRAIARLRRYMHVGDDPRYNASAQSRLLSRWPEHPGSDARTYVWKSEESREVEEVNHQRKRREDTRRRRSERRTLSGLRPDEVGEPSTQPLPHTDGLLSSQPQEAHSLPTSSVTQLPFPSQPMSQVTPGVFGARAQQPISRRPKAKREARKSGFR</sequence>
<dbReference type="InterPro" id="IPR048536">
    <property type="entry name" value="Rrn6_K-rich"/>
</dbReference>
<dbReference type="PANTHER" id="PTHR28221">
    <property type="entry name" value="RNA POLYMERASE I-SPECIFIC TRANSCRIPTION INITIATION FACTOR RRN6"/>
    <property type="match status" value="1"/>
</dbReference>
<gene>
    <name evidence="4" type="ORF">VTK73DRAFT_8986</name>
</gene>
<feature type="compositionally biased region" description="Polar residues" evidence="1">
    <location>
        <begin position="948"/>
        <end position="989"/>
    </location>
</feature>
<evidence type="ECO:0000313" key="4">
    <source>
        <dbReference type="EMBL" id="KAL1876909.1"/>
    </source>
</evidence>
<proteinExistence type="predicted"/>
<reference evidence="4 5" key="1">
    <citation type="journal article" date="2024" name="Commun. Biol.">
        <title>Comparative genomic analysis of thermophilic fungi reveals convergent evolutionary adaptations and gene losses.</title>
        <authorList>
            <person name="Steindorff A.S."/>
            <person name="Aguilar-Pontes M.V."/>
            <person name="Robinson A.J."/>
            <person name="Andreopoulos B."/>
            <person name="LaButti K."/>
            <person name="Kuo A."/>
            <person name="Mondo S."/>
            <person name="Riley R."/>
            <person name="Otillar R."/>
            <person name="Haridas S."/>
            <person name="Lipzen A."/>
            <person name="Grimwood J."/>
            <person name="Schmutz J."/>
            <person name="Clum A."/>
            <person name="Reid I.D."/>
            <person name="Moisan M.C."/>
            <person name="Butler G."/>
            <person name="Nguyen T.T.M."/>
            <person name="Dewar K."/>
            <person name="Conant G."/>
            <person name="Drula E."/>
            <person name="Henrissat B."/>
            <person name="Hansel C."/>
            <person name="Singer S."/>
            <person name="Hutchinson M.I."/>
            <person name="de Vries R.P."/>
            <person name="Natvig D.O."/>
            <person name="Powell A.J."/>
            <person name="Tsang A."/>
            <person name="Grigoriev I.V."/>
        </authorList>
    </citation>
    <scope>NUCLEOTIDE SEQUENCE [LARGE SCALE GENOMIC DNA]</scope>
    <source>
        <strain evidence="4 5">ATCC 24622</strain>
    </source>
</reference>
<dbReference type="Pfam" id="PF10214">
    <property type="entry name" value="Rrn6_beta-prop"/>
    <property type="match status" value="1"/>
</dbReference>
<feature type="domain" description="RRN6 K-rich C-terminal" evidence="3">
    <location>
        <begin position="887"/>
        <end position="1016"/>
    </location>
</feature>
<evidence type="ECO:0000256" key="1">
    <source>
        <dbReference type="SAM" id="MobiDB-lite"/>
    </source>
</evidence>
<dbReference type="Pfam" id="PF20639">
    <property type="entry name" value="Rrn6_K-rich"/>
    <property type="match status" value="1"/>
</dbReference>
<evidence type="ECO:0008006" key="6">
    <source>
        <dbReference type="Google" id="ProtNLM"/>
    </source>
</evidence>
<dbReference type="PANTHER" id="PTHR28221:SF2">
    <property type="entry name" value="RNA POLYMERASE I-SPECIFIC TRANSCRIPTION INITIATION FACTOR RRN6"/>
    <property type="match status" value="1"/>
</dbReference>